<organism evidence="2 3">
    <name type="scientific">Dawidia soli</name>
    <dbReference type="NCBI Taxonomy" id="2782352"/>
    <lineage>
        <taxon>Bacteria</taxon>
        <taxon>Pseudomonadati</taxon>
        <taxon>Bacteroidota</taxon>
        <taxon>Cytophagia</taxon>
        <taxon>Cytophagales</taxon>
        <taxon>Chryseotaleaceae</taxon>
        <taxon>Dawidia</taxon>
    </lineage>
</organism>
<sequence>MNEEIYLSFDRYLAHEMSADERAAFESALASDTALAEKLRIYQEIQATVGPRYQREEQEIAFRKNLERIGHEQLVEKTGRTVKMTWHLWAAAASIALICAFYFYTSSSTPEYSTYAQYEPLALAERGSEDASILKAQQAFNSQRYEEAVAAIDTLLIHDRQNDALRLYKGISLLELDRVEEANSLFTEVSRSSSIYKHKALWMLALSALKQKDYKTCQDFLKKIPADSPEYKQAQDLLDKL</sequence>
<evidence type="ECO:0008006" key="4">
    <source>
        <dbReference type="Google" id="ProtNLM"/>
    </source>
</evidence>
<dbReference type="Proteomes" id="UP001319180">
    <property type="component" value="Unassembled WGS sequence"/>
</dbReference>
<keyword evidence="1" id="KW-1133">Transmembrane helix</keyword>
<dbReference type="RefSeq" id="WP_254089395.1">
    <property type="nucleotide sequence ID" value="NZ_JAHESC010000006.1"/>
</dbReference>
<dbReference type="AlphaFoldDB" id="A0AAP2DBA8"/>
<reference evidence="2 3" key="1">
    <citation type="submission" date="2021-05" db="EMBL/GenBank/DDBJ databases">
        <title>A Polyphasic approach of four new species of the genus Ohtaekwangia: Ohtaekwangia histidinii sp. nov., Ohtaekwangia cretensis sp. nov., Ohtaekwangia indiensis sp. nov., Ohtaekwangia reichenbachii sp. nov. from diverse environment.</title>
        <authorList>
            <person name="Octaviana S."/>
        </authorList>
    </citation>
    <scope>NUCLEOTIDE SEQUENCE [LARGE SCALE GENOMIC DNA]</scope>
    <source>
        <strain evidence="2 3">PWU37</strain>
    </source>
</reference>
<proteinExistence type="predicted"/>
<keyword evidence="3" id="KW-1185">Reference proteome</keyword>
<dbReference type="Gene3D" id="1.25.40.10">
    <property type="entry name" value="Tetratricopeptide repeat domain"/>
    <property type="match status" value="1"/>
</dbReference>
<dbReference type="EMBL" id="JAHESC010000006">
    <property type="protein sequence ID" value="MBT1686157.1"/>
    <property type="molecule type" value="Genomic_DNA"/>
</dbReference>
<accession>A0AAP2DBA8</accession>
<name>A0AAP2DBA8_9BACT</name>
<keyword evidence="1" id="KW-0472">Membrane</keyword>
<evidence type="ECO:0000313" key="3">
    <source>
        <dbReference type="Proteomes" id="UP001319180"/>
    </source>
</evidence>
<evidence type="ECO:0000256" key="1">
    <source>
        <dbReference type="SAM" id="Phobius"/>
    </source>
</evidence>
<keyword evidence="1" id="KW-0812">Transmembrane</keyword>
<feature type="transmembrane region" description="Helical" evidence="1">
    <location>
        <begin position="86"/>
        <end position="104"/>
    </location>
</feature>
<comment type="caution">
    <text evidence="2">The sequence shown here is derived from an EMBL/GenBank/DDBJ whole genome shotgun (WGS) entry which is preliminary data.</text>
</comment>
<evidence type="ECO:0000313" key="2">
    <source>
        <dbReference type="EMBL" id="MBT1686157.1"/>
    </source>
</evidence>
<dbReference type="SUPFAM" id="SSF48452">
    <property type="entry name" value="TPR-like"/>
    <property type="match status" value="1"/>
</dbReference>
<gene>
    <name evidence="2" type="ORF">KK078_06290</name>
</gene>
<dbReference type="InterPro" id="IPR011990">
    <property type="entry name" value="TPR-like_helical_dom_sf"/>
</dbReference>
<protein>
    <recommendedName>
        <fullName evidence="4">Tetratricopeptide repeat protein</fullName>
    </recommendedName>
</protein>